<accession>A0A072UCN8</accession>
<dbReference type="HOGENOM" id="CLU_2871020_0_0_1"/>
<dbReference type="EnsemblPlants" id="KEH27559">
    <property type="protein sequence ID" value="KEH27559"/>
    <property type="gene ID" value="MTR_5g020087"/>
</dbReference>
<dbReference type="Proteomes" id="UP000002051">
    <property type="component" value="Chromosome 5"/>
</dbReference>
<keyword evidence="3" id="KW-1185">Reference proteome</keyword>
<dbReference type="AlphaFoldDB" id="A0A072UCN8"/>
<sequence>MQRTPIWVSTKVSSSYYGYKSSSTFRIKGPWSSIIEAATRWYGRKHELMNVVTRQMATIYNPII</sequence>
<organism evidence="1 3">
    <name type="scientific">Medicago truncatula</name>
    <name type="common">Barrel medic</name>
    <name type="synonym">Medicago tribuloides</name>
    <dbReference type="NCBI Taxonomy" id="3880"/>
    <lineage>
        <taxon>Eukaryota</taxon>
        <taxon>Viridiplantae</taxon>
        <taxon>Streptophyta</taxon>
        <taxon>Embryophyta</taxon>
        <taxon>Tracheophyta</taxon>
        <taxon>Spermatophyta</taxon>
        <taxon>Magnoliopsida</taxon>
        <taxon>eudicotyledons</taxon>
        <taxon>Gunneridae</taxon>
        <taxon>Pentapetalae</taxon>
        <taxon>rosids</taxon>
        <taxon>fabids</taxon>
        <taxon>Fabales</taxon>
        <taxon>Fabaceae</taxon>
        <taxon>Papilionoideae</taxon>
        <taxon>50 kb inversion clade</taxon>
        <taxon>NPAAA clade</taxon>
        <taxon>Hologalegina</taxon>
        <taxon>IRL clade</taxon>
        <taxon>Trifolieae</taxon>
        <taxon>Medicago</taxon>
    </lineage>
</organism>
<evidence type="ECO:0000313" key="3">
    <source>
        <dbReference type="Proteomes" id="UP000002051"/>
    </source>
</evidence>
<proteinExistence type="predicted"/>
<gene>
    <name evidence="1" type="ordered locus">MTR_5g020087</name>
</gene>
<reference evidence="2" key="3">
    <citation type="submission" date="2015-04" db="UniProtKB">
        <authorList>
            <consortium name="EnsemblPlants"/>
        </authorList>
    </citation>
    <scope>IDENTIFICATION</scope>
    <source>
        <strain evidence="2">cv. Jemalong A17</strain>
    </source>
</reference>
<evidence type="ECO:0000313" key="1">
    <source>
        <dbReference type="EMBL" id="KEH27559.1"/>
    </source>
</evidence>
<name>A0A072UCN8_MEDTR</name>
<reference evidence="1 3" key="1">
    <citation type="journal article" date="2011" name="Nature">
        <title>The Medicago genome provides insight into the evolution of rhizobial symbioses.</title>
        <authorList>
            <person name="Young N.D."/>
            <person name="Debelle F."/>
            <person name="Oldroyd G.E."/>
            <person name="Geurts R."/>
            <person name="Cannon S.B."/>
            <person name="Udvardi M.K."/>
            <person name="Benedito V.A."/>
            <person name="Mayer K.F."/>
            <person name="Gouzy J."/>
            <person name="Schoof H."/>
            <person name="Van de Peer Y."/>
            <person name="Proost S."/>
            <person name="Cook D.R."/>
            <person name="Meyers B.C."/>
            <person name="Spannagl M."/>
            <person name="Cheung F."/>
            <person name="De Mita S."/>
            <person name="Krishnakumar V."/>
            <person name="Gundlach H."/>
            <person name="Zhou S."/>
            <person name="Mudge J."/>
            <person name="Bharti A.K."/>
            <person name="Murray J.D."/>
            <person name="Naoumkina M.A."/>
            <person name="Rosen B."/>
            <person name="Silverstein K.A."/>
            <person name="Tang H."/>
            <person name="Rombauts S."/>
            <person name="Zhao P.X."/>
            <person name="Zhou P."/>
            <person name="Barbe V."/>
            <person name="Bardou P."/>
            <person name="Bechner M."/>
            <person name="Bellec A."/>
            <person name="Berger A."/>
            <person name="Berges H."/>
            <person name="Bidwell S."/>
            <person name="Bisseling T."/>
            <person name="Choisne N."/>
            <person name="Couloux A."/>
            <person name="Denny R."/>
            <person name="Deshpande S."/>
            <person name="Dai X."/>
            <person name="Doyle J.J."/>
            <person name="Dudez A.M."/>
            <person name="Farmer A.D."/>
            <person name="Fouteau S."/>
            <person name="Franken C."/>
            <person name="Gibelin C."/>
            <person name="Gish J."/>
            <person name="Goldstein S."/>
            <person name="Gonzalez A.J."/>
            <person name="Green P.J."/>
            <person name="Hallab A."/>
            <person name="Hartog M."/>
            <person name="Hua A."/>
            <person name="Humphray S.J."/>
            <person name="Jeong D.H."/>
            <person name="Jing Y."/>
            <person name="Jocker A."/>
            <person name="Kenton S.M."/>
            <person name="Kim D.J."/>
            <person name="Klee K."/>
            <person name="Lai H."/>
            <person name="Lang C."/>
            <person name="Lin S."/>
            <person name="Macmil S.L."/>
            <person name="Magdelenat G."/>
            <person name="Matthews L."/>
            <person name="McCorrison J."/>
            <person name="Monaghan E.L."/>
            <person name="Mun J.H."/>
            <person name="Najar F.Z."/>
            <person name="Nicholson C."/>
            <person name="Noirot C."/>
            <person name="O'Bleness M."/>
            <person name="Paule C.R."/>
            <person name="Poulain J."/>
            <person name="Prion F."/>
            <person name="Qin B."/>
            <person name="Qu C."/>
            <person name="Retzel E.F."/>
            <person name="Riddle C."/>
            <person name="Sallet E."/>
            <person name="Samain S."/>
            <person name="Samson N."/>
            <person name="Sanders I."/>
            <person name="Saurat O."/>
            <person name="Scarpelli C."/>
            <person name="Schiex T."/>
            <person name="Segurens B."/>
            <person name="Severin A.J."/>
            <person name="Sherrier D.J."/>
            <person name="Shi R."/>
            <person name="Sims S."/>
            <person name="Singer S.R."/>
            <person name="Sinharoy S."/>
            <person name="Sterck L."/>
            <person name="Viollet A."/>
            <person name="Wang B.B."/>
            <person name="Wang K."/>
            <person name="Wang M."/>
            <person name="Wang X."/>
            <person name="Warfsmann J."/>
            <person name="Weissenbach J."/>
            <person name="White D.D."/>
            <person name="White J.D."/>
            <person name="Wiley G.B."/>
            <person name="Wincker P."/>
            <person name="Xing Y."/>
            <person name="Yang L."/>
            <person name="Yao Z."/>
            <person name="Ying F."/>
            <person name="Zhai J."/>
            <person name="Zhou L."/>
            <person name="Zuber A."/>
            <person name="Denarie J."/>
            <person name="Dixon R.A."/>
            <person name="May G.D."/>
            <person name="Schwartz D.C."/>
            <person name="Rogers J."/>
            <person name="Quetier F."/>
            <person name="Town C.D."/>
            <person name="Roe B.A."/>
        </authorList>
    </citation>
    <scope>NUCLEOTIDE SEQUENCE [LARGE SCALE GENOMIC DNA]</scope>
    <source>
        <strain evidence="1">A17</strain>
        <strain evidence="2 3">cv. Jemalong A17</strain>
    </source>
</reference>
<dbReference type="EMBL" id="CM001221">
    <property type="protein sequence ID" value="KEH27559.1"/>
    <property type="molecule type" value="Genomic_DNA"/>
</dbReference>
<reference evidence="1 3" key="2">
    <citation type="journal article" date="2014" name="BMC Genomics">
        <title>An improved genome release (version Mt4.0) for the model legume Medicago truncatula.</title>
        <authorList>
            <person name="Tang H."/>
            <person name="Krishnakumar V."/>
            <person name="Bidwell S."/>
            <person name="Rosen B."/>
            <person name="Chan A."/>
            <person name="Zhou S."/>
            <person name="Gentzbittel L."/>
            <person name="Childs K.L."/>
            <person name="Yandell M."/>
            <person name="Gundlach H."/>
            <person name="Mayer K.F."/>
            <person name="Schwartz D.C."/>
            <person name="Town C.D."/>
        </authorList>
    </citation>
    <scope>GENOME REANNOTATION</scope>
    <source>
        <strain evidence="1">A17</strain>
        <strain evidence="2 3">cv. Jemalong A17</strain>
    </source>
</reference>
<protein>
    <submittedName>
        <fullName evidence="1 2">Uncharacterized protein</fullName>
    </submittedName>
</protein>
<evidence type="ECO:0000313" key="2">
    <source>
        <dbReference type="EnsemblPlants" id="KEH27559"/>
    </source>
</evidence>